<comment type="subcellular location">
    <subcellularLocation>
        <location evidence="1">Cell membrane</location>
        <topology evidence="1">Multi-pass membrane protein</topology>
    </subcellularLocation>
</comment>
<feature type="transmembrane region" description="Helical" evidence="8">
    <location>
        <begin position="217"/>
        <end position="236"/>
    </location>
</feature>
<evidence type="ECO:0000256" key="7">
    <source>
        <dbReference type="ARBA" id="ARBA00024033"/>
    </source>
</evidence>
<feature type="transmembrane region" description="Helical" evidence="8">
    <location>
        <begin position="186"/>
        <end position="210"/>
    </location>
</feature>
<evidence type="ECO:0000256" key="4">
    <source>
        <dbReference type="ARBA" id="ARBA00022692"/>
    </source>
</evidence>
<gene>
    <name evidence="9" type="ORF">ACFFF8_14860</name>
</gene>
<comment type="similarity">
    <text evidence="7">Belongs to the glycosyltransferase 87 family.</text>
</comment>
<keyword evidence="3 9" id="KW-0808">Transferase</keyword>
<keyword evidence="2" id="KW-1003">Cell membrane</keyword>
<sequence>MGLLILREMNWLGAGRVRGYLRLLALLNAAMVIWLLATAHGGVDANGFLLGSDFISFWTTGRMLISGADPYDAAAHIAAQRTFFASASGYTAFFYPPSFLALCWPLGWLGYFPALAAWLLATGALYVAAVRVWWRELPVLARLGMPLWLPLLAYPAMVIVVTHGQTSWLVAALLGTGLLLVRRQPVLAGLCLGLATVKPQFGLLVPLALIASREWKVVLVAAITALLLAGLSAWAFGPQLWLEWLAASARAEVAMADGAVGFGKMTSVFAALRLLGATNVAAYAVQALVAAMAATLVVIHGWRRGWRPGLAALVLAGAPLATPFVLDYDMVLLVD</sequence>
<keyword evidence="6 8" id="KW-0472">Membrane</keyword>
<dbReference type="EC" id="2.4.-.-" evidence="9"/>
<dbReference type="Proteomes" id="UP001589858">
    <property type="component" value="Unassembled WGS sequence"/>
</dbReference>
<keyword evidence="10" id="KW-1185">Reference proteome</keyword>
<feature type="transmembrane region" description="Helical" evidence="8">
    <location>
        <begin position="108"/>
        <end position="130"/>
    </location>
</feature>
<dbReference type="GO" id="GO:0016757">
    <property type="term" value="F:glycosyltransferase activity"/>
    <property type="evidence" value="ECO:0007669"/>
    <property type="project" value="UniProtKB-KW"/>
</dbReference>
<dbReference type="RefSeq" id="WP_379489374.1">
    <property type="nucleotide sequence ID" value="NZ_JBHLTM010000061.1"/>
</dbReference>
<evidence type="ECO:0000256" key="2">
    <source>
        <dbReference type="ARBA" id="ARBA00022475"/>
    </source>
</evidence>
<reference evidence="9 10" key="1">
    <citation type="submission" date="2024-09" db="EMBL/GenBank/DDBJ databases">
        <authorList>
            <person name="Sun Q."/>
            <person name="Mori K."/>
        </authorList>
    </citation>
    <scope>NUCLEOTIDE SEQUENCE [LARGE SCALE GENOMIC DNA]</scope>
    <source>
        <strain evidence="9 10">CICC 11035S</strain>
    </source>
</reference>
<evidence type="ECO:0000256" key="8">
    <source>
        <dbReference type="SAM" id="Phobius"/>
    </source>
</evidence>
<name>A0ABV6S9G2_9SPHN</name>
<evidence type="ECO:0000313" key="9">
    <source>
        <dbReference type="EMBL" id="MFC0685874.1"/>
    </source>
</evidence>
<keyword evidence="4 8" id="KW-0812">Transmembrane</keyword>
<accession>A0ABV6S9G2</accession>
<evidence type="ECO:0000256" key="6">
    <source>
        <dbReference type="ARBA" id="ARBA00023136"/>
    </source>
</evidence>
<keyword evidence="9" id="KW-0328">Glycosyltransferase</keyword>
<evidence type="ECO:0000256" key="3">
    <source>
        <dbReference type="ARBA" id="ARBA00022679"/>
    </source>
</evidence>
<feature type="transmembrane region" description="Helical" evidence="8">
    <location>
        <begin position="280"/>
        <end position="302"/>
    </location>
</feature>
<feature type="transmembrane region" description="Helical" evidence="8">
    <location>
        <begin position="20"/>
        <end position="43"/>
    </location>
</feature>
<evidence type="ECO:0000256" key="1">
    <source>
        <dbReference type="ARBA" id="ARBA00004651"/>
    </source>
</evidence>
<dbReference type="InterPro" id="IPR018584">
    <property type="entry name" value="GT87"/>
</dbReference>
<dbReference type="Pfam" id="PF09594">
    <property type="entry name" value="GT87"/>
    <property type="match status" value="1"/>
</dbReference>
<dbReference type="EMBL" id="JBHLTM010000061">
    <property type="protein sequence ID" value="MFC0685874.1"/>
    <property type="molecule type" value="Genomic_DNA"/>
</dbReference>
<comment type="caution">
    <text evidence="9">The sequence shown here is derived from an EMBL/GenBank/DDBJ whole genome shotgun (WGS) entry which is preliminary data.</text>
</comment>
<evidence type="ECO:0000313" key="10">
    <source>
        <dbReference type="Proteomes" id="UP001589858"/>
    </source>
</evidence>
<evidence type="ECO:0000256" key="5">
    <source>
        <dbReference type="ARBA" id="ARBA00022989"/>
    </source>
</evidence>
<proteinExistence type="inferred from homology"/>
<organism evidence="9 10">
    <name type="scientific">Novosphingobium clariflavum</name>
    <dbReference type="NCBI Taxonomy" id="2029884"/>
    <lineage>
        <taxon>Bacteria</taxon>
        <taxon>Pseudomonadati</taxon>
        <taxon>Pseudomonadota</taxon>
        <taxon>Alphaproteobacteria</taxon>
        <taxon>Sphingomonadales</taxon>
        <taxon>Sphingomonadaceae</taxon>
        <taxon>Novosphingobium</taxon>
    </lineage>
</organism>
<feature type="transmembrane region" description="Helical" evidence="8">
    <location>
        <begin position="309"/>
        <end position="326"/>
    </location>
</feature>
<protein>
    <submittedName>
        <fullName evidence="9">Glycosyltransferase family 87 protein</fullName>
        <ecNumber evidence="9">2.4.-.-</ecNumber>
    </submittedName>
</protein>
<keyword evidence="5 8" id="KW-1133">Transmembrane helix</keyword>